<comment type="subcellular location">
    <subcellularLocation>
        <location evidence="1">Cell membrane</location>
        <topology evidence="1">Multi-pass membrane protein</topology>
    </subcellularLocation>
</comment>
<keyword evidence="13" id="KW-1185">Reference proteome</keyword>
<sequence>MVELGGIIILGILAQWVAWKFKIPAILPLILIGLLVGPIAAEFLSSDGTKWIEPIWTGDKGLFPGESLFYFVSLAISIILFEGGLTLRMGEIKNVGPVITKLISVGSLITFIGSAVAAYFIFELSWEISFLFAGLIIVTGPTVITPILRNIPLNKDVSTVLKWEGILIDPIGALVAVLVFEFITLETGGEFTKTAFIEFGKIVLFGSTFGYTFAHALNIIINKQWVPHYLLNVFALASVLGVFILSDVFAHESGLLAVVIMGMVLGNSKSPYLKELLYFKESLSVLLISILFILLAANINMEDLYLIYRWETLALFAIIVFVIRPLGVFISTFGSSLKLNEKLFISWVGPRGIVAAGIASLFGLKLAKDGVEYAEYITPLVFVIVLGTVLLNATTARLFAKVVGVFLNDSRGILIVGASKVSRLLGHYLETHGRHVVLIDSNPSNIAKAKELRLEAITTNIYSDNLGDNIELNDIGYIMALTGSAEINKYAINKYSKQFGENGAFRLLTIDEMKDDGVFPKEGLFSNFDDYNSLTTVTRKYPSIQEIELKDQSHYESLIEITTADKDIIPLFIKDNKGDLQIIPSDNKKMKIEGPGWYLVYLGKPFDVENTETV</sequence>
<evidence type="ECO:0000313" key="12">
    <source>
        <dbReference type="EMBL" id="SDZ81965.1"/>
    </source>
</evidence>
<keyword evidence="2" id="KW-0813">Transport</keyword>
<feature type="transmembrane region" description="Helical" evidence="9">
    <location>
        <begin position="376"/>
        <end position="400"/>
    </location>
</feature>
<keyword evidence="8 9" id="KW-0472">Membrane</keyword>
<dbReference type="Pfam" id="PF02254">
    <property type="entry name" value="TrkA_N"/>
    <property type="match status" value="1"/>
</dbReference>
<feature type="domain" description="Cation/H+ exchanger transmembrane" evidence="10">
    <location>
        <begin position="12"/>
        <end position="398"/>
    </location>
</feature>
<keyword evidence="6 9" id="KW-1133">Transmembrane helix</keyword>
<dbReference type="RefSeq" id="WP_092131906.1">
    <property type="nucleotide sequence ID" value="NZ_FNQK01000002.1"/>
</dbReference>
<dbReference type="OrthoDB" id="570124at2"/>
<feature type="transmembrane region" description="Helical" evidence="9">
    <location>
        <begin position="313"/>
        <end position="332"/>
    </location>
</feature>
<evidence type="ECO:0000313" key="13">
    <source>
        <dbReference type="Proteomes" id="UP000198846"/>
    </source>
</evidence>
<organism evidence="12 13">
    <name type="scientific">Bizionia paragorgiae</name>
    <dbReference type="NCBI Taxonomy" id="283786"/>
    <lineage>
        <taxon>Bacteria</taxon>
        <taxon>Pseudomonadati</taxon>
        <taxon>Bacteroidota</taxon>
        <taxon>Flavobacteriia</taxon>
        <taxon>Flavobacteriales</taxon>
        <taxon>Flavobacteriaceae</taxon>
        <taxon>Bizionia</taxon>
    </lineage>
</organism>
<feature type="transmembrane region" description="Helical" evidence="9">
    <location>
        <begin position="160"/>
        <end position="182"/>
    </location>
</feature>
<keyword evidence="7" id="KW-0406">Ion transport</keyword>
<dbReference type="Proteomes" id="UP000198846">
    <property type="component" value="Unassembled WGS sequence"/>
</dbReference>
<feature type="transmembrane region" description="Helical" evidence="9">
    <location>
        <begin position="128"/>
        <end position="148"/>
    </location>
</feature>
<feature type="domain" description="RCK N-terminal" evidence="11">
    <location>
        <begin position="413"/>
        <end position="492"/>
    </location>
</feature>
<feature type="transmembrane region" description="Helical" evidence="9">
    <location>
        <begin position="21"/>
        <end position="41"/>
    </location>
</feature>
<feature type="transmembrane region" description="Helical" evidence="9">
    <location>
        <begin position="344"/>
        <end position="364"/>
    </location>
</feature>
<dbReference type="InterPro" id="IPR003148">
    <property type="entry name" value="RCK_N"/>
</dbReference>
<keyword evidence="5 9" id="KW-0812">Transmembrane</keyword>
<gene>
    <name evidence="12" type="ORF">SAMN04487990_102223</name>
</gene>
<dbReference type="AlphaFoldDB" id="A0A1H3W4B9"/>
<evidence type="ECO:0000256" key="5">
    <source>
        <dbReference type="ARBA" id="ARBA00022692"/>
    </source>
</evidence>
<evidence type="ECO:0000256" key="6">
    <source>
        <dbReference type="ARBA" id="ARBA00022989"/>
    </source>
</evidence>
<proteinExistence type="predicted"/>
<feature type="transmembrane region" description="Helical" evidence="9">
    <location>
        <begin position="68"/>
        <end position="87"/>
    </location>
</feature>
<evidence type="ECO:0000256" key="7">
    <source>
        <dbReference type="ARBA" id="ARBA00023065"/>
    </source>
</evidence>
<evidence type="ECO:0000259" key="11">
    <source>
        <dbReference type="Pfam" id="PF02254"/>
    </source>
</evidence>
<dbReference type="InterPro" id="IPR006153">
    <property type="entry name" value="Cation/H_exchanger_TM"/>
</dbReference>
<dbReference type="STRING" id="283786.SAMN04487990_102223"/>
<dbReference type="InterPro" id="IPR036291">
    <property type="entry name" value="NAD(P)-bd_dom_sf"/>
</dbReference>
<feature type="transmembrane region" description="Helical" evidence="9">
    <location>
        <begin position="283"/>
        <end position="301"/>
    </location>
</feature>
<dbReference type="GO" id="GO:0015297">
    <property type="term" value="F:antiporter activity"/>
    <property type="evidence" value="ECO:0007669"/>
    <property type="project" value="UniProtKB-KW"/>
</dbReference>
<evidence type="ECO:0000259" key="10">
    <source>
        <dbReference type="Pfam" id="PF00999"/>
    </source>
</evidence>
<feature type="transmembrane region" description="Helical" evidence="9">
    <location>
        <begin position="233"/>
        <end position="263"/>
    </location>
</feature>
<accession>A0A1H3W4B9</accession>
<dbReference type="EMBL" id="FNQK01000002">
    <property type="protein sequence ID" value="SDZ81965.1"/>
    <property type="molecule type" value="Genomic_DNA"/>
</dbReference>
<evidence type="ECO:0000256" key="1">
    <source>
        <dbReference type="ARBA" id="ARBA00004651"/>
    </source>
</evidence>
<dbReference type="GO" id="GO:0005886">
    <property type="term" value="C:plasma membrane"/>
    <property type="evidence" value="ECO:0007669"/>
    <property type="project" value="UniProtKB-SubCell"/>
</dbReference>
<dbReference type="InterPro" id="IPR038770">
    <property type="entry name" value="Na+/solute_symporter_sf"/>
</dbReference>
<evidence type="ECO:0000256" key="4">
    <source>
        <dbReference type="ARBA" id="ARBA00022475"/>
    </source>
</evidence>
<dbReference type="GO" id="GO:0006813">
    <property type="term" value="P:potassium ion transport"/>
    <property type="evidence" value="ECO:0007669"/>
    <property type="project" value="InterPro"/>
</dbReference>
<keyword evidence="3" id="KW-0050">Antiport</keyword>
<evidence type="ECO:0000256" key="9">
    <source>
        <dbReference type="SAM" id="Phobius"/>
    </source>
</evidence>
<dbReference type="Gene3D" id="1.20.1530.20">
    <property type="match status" value="1"/>
</dbReference>
<dbReference type="Gene3D" id="3.40.50.720">
    <property type="entry name" value="NAD(P)-binding Rossmann-like Domain"/>
    <property type="match status" value="1"/>
</dbReference>
<feature type="transmembrane region" description="Helical" evidence="9">
    <location>
        <begin position="202"/>
        <end position="221"/>
    </location>
</feature>
<evidence type="ECO:0000256" key="2">
    <source>
        <dbReference type="ARBA" id="ARBA00022448"/>
    </source>
</evidence>
<evidence type="ECO:0000256" key="3">
    <source>
        <dbReference type="ARBA" id="ARBA00022449"/>
    </source>
</evidence>
<dbReference type="SUPFAM" id="SSF51735">
    <property type="entry name" value="NAD(P)-binding Rossmann-fold domains"/>
    <property type="match status" value="1"/>
</dbReference>
<evidence type="ECO:0000256" key="8">
    <source>
        <dbReference type="ARBA" id="ARBA00023136"/>
    </source>
</evidence>
<dbReference type="GO" id="GO:1902600">
    <property type="term" value="P:proton transmembrane transport"/>
    <property type="evidence" value="ECO:0007669"/>
    <property type="project" value="InterPro"/>
</dbReference>
<dbReference type="Pfam" id="PF00999">
    <property type="entry name" value="Na_H_Exchanger"/>
    <property type="match status" value="1"/>
</dbReference>
<reference evidence="12 13" key="1">
    <citation type="submission" date="2016-10" db="EMBL/GenBank/DDBJ databases">
        <authorList>
            <person name="de Groot N.N."/>
        </authorList>
    </citation>
    <scope>NUCLEOTIDE SEQUENCE [LARGE SCALE GENOMIC DNA]</scope>
    <source>
        <strain evidence="12 13">DSM 23842</strain>
    </source>
</reference>
<protein>
    <submittedName>
        <fullName evidence="12">Sodium/proton antiporter, CPA1 family</fullName>
    </submittedName>
</protein>
<dbReference type="PANTHER" id="PTHR32507">
    <property type="entry name" value="NA(+)/H(+) ANTIPORTER 1"/>
    <property type="match status" value="1"/>
</dbReference>
<keyword evidence="4" id="KW-1003">Cell membrane</keyword>
<name>A0A1H3W4B9_BIZPA</name>
<dbReference type="PANTHER" id="PTHR32507:SF0">
    <property type="entry name" value="NA(+)_H(+) ANTIPORTER 2-RELATED"/>
    <property type="match status" value="1"/>
</dbReference>
<feature type="transmembrane region" description="Helical" evidence="9">
    <location>
        <begin position="99"/>
        <end position="122"/>
    </location>
</feature>